<dbReference type="Proteomes" id="UP000292362">
    <property type="component" value="Unassembled WGS sequence"/>
</dbReference>
<protein>
    <submittedName>
        <fullName evidence="2">Uncharacterized protein</fullName>
    </submittedName>
</protein>
<feature type="transmembrane region" description="Helical" evidence="1">
    <location>
        <begin position="44"/>
        <end position="63"/>
    </location>
</feature>
<feature type="transmembrane region" description="Helical" evidence="1">
    <location>
        <begin position="212"/>
        <end position="230"/>
    </location>
</feature>
<dbReference type="AlphaFoldDB" id="A0A4Q9LBQ2"/>
<reference evidence="2 3" key="1">
    <citation type="submission" date="2017-12" db="EMBL/GenBank/DDBJ databases">
        <authorList>
            <person name="Pombert J.-F."/>
            <person name="Haag K.L."/>
            <person name="Ebert D."/>
        </authorList>
    </citation>
    <scope>NUCLEOTIDE SEQUENCE [LARGE SCALE GENOMIC DNA]</scope>
    <source>
        <strain evidence="2">FI-OER-3-3</strain>
    </source>
</reference>
<evidence type="ECO:0000313" key="3">
    <source>
        <dbReference type="Proteomes" id="UP000292362"/>
    </source>
</evidence>
<proteinExistence type="predicted"/>
<gene>
    <name evidence="2" type="ORF">CWI37_0029p0010</name>
</gene>
<feature type="transmembrane region" description="Helical" evidence="1">
    <location>
        <begin position="107"/>
        <end position="126"/>
    </location>
</feature>
<evidence type="ECO:0000313" key="2">
    <source>
        <dbReference type="EMBL" id="TBU05263.1"/>
    </source>
</evidence>
<name>A0A4Q9LBQ2_9MICR</name>
<feature type="transmembrane region" description="Helical" evidence="1">
    <location>
        <begin position="181"/>
        <end position="200"/>
    </location>
</feature>
<evidence type="ECO:0000256" key="1">
    <source>
        <dbReference type="SAM" id="Phobius"/>
    </source>
</evidence>
<organism evidence="2 3">
    <name type="scientific">Hamiltosporidium tvaerminnensis</name>
    <dbReference type="NCBI Taxonomy" id="1176355"/>
    <lineage>
        <taxon>Eukaryota</taxon>
        <taxon>Fungi</taxon>
        <taxon>Fungi incertae sedis</taxon>
        <taxon>Microsporidia</taxon>
        <taxon>Dubosqiidae</taxon>
        <taxon>Hamiltosporidium</taxon>
    </lineage>
</organism>
<keyword evidence="1" id="KW-0812">Transmembrane</keyword>
<keyword evidence="1" id="KW-0472">Membrane</keyword>
<accession>A0A4Q9LBQ2</accession>
<feature type="transmembrane region" description="Helical" evidence="1">
    <location>
        <begin position="138"/>
        <end position="161"/>
    </location>
</feature>
<keyword evidence="1" id="KW-1133">Transmembrane helix</keyword>
<sequence>MNTMRAEYQSLETPSIASGEKMKTGIKWYKTWYFATKKFLLDFLSFREVVAIDLIIVCFFEIIFLRTIRIGRLFFVTVAHLFLKSFLEESSHYFYGNIMSGNKDFAYLRILIRVSYFVISIIDFLLKDVLENFYVTNNYFIAFVIYSLWSIFSFFSLLFLVRLYPFCVICEGAPKKEFMFLTLPFFVFIEVSYEISALLAHICSNFEFMHALPSYLVVSVFSCILGIFAAELNDHFIIFCSFMVYTCMNWQFLFNLLKFIWYSFGSHQINLS</sequence>
<dbReference type="VEuPathDB" id="MicrosporidiaDB:CWI37_0029p0010"/>
<comment type="caution">
    <text evidence="2">The sequence shown here is derived from an EMBL/GenBank/DDBJ whole genome shotgun (WGS) entry which is preliminary data.</text>
</comment>
<dbReference type="EMBL" id="PITJ01000029">
    <property type="protein sequence ID" value="TBU05263.1"/>
    <property type="molecule type" value="Genomic_DNA"/>
</dbReference>
<feature type="transmembrane region" description="Helical" evidence="1">
    <location>
        <begin position="236"/>
        <end position="257"/>
    </location>
</feature>